<comment type="caution">
    <text evidence="2">The sequence shown here is derived from an EMBL/GenBank/DDBJ whole genome shotgun (WGS) entry which is preliminary data.</text>
</comment>
<accession>A0A8J4U6P8</accession>
<reference evidence="2" key="1">
    <citation type="submission" date="2020-07" db="EMBL/GenBank/DDBJ databases">
        <title>Clarias magur genome sequencing, assembly and annotation.</title>
        <authorList>
            <person name="Kushwaha B."/>
            <person name="Kumar R."/>
            <person name="Das P."/>
            <person name="Joshi C.G."/>
            <person name="Kumar D."/>
            <person name="Nagpure N.S."/>
            <person name="Pandey M."/>
            <person name="Agarwal S."/>
            <person name="Srivastava S."/>
            <person name="Singh M."/>
            <person name="Sahoo L."/>
            <person name="Jayasankar P."/>
            <person name="Meher P.K."/>
            <person name="Koringa P.G."/>
            <person name="Iquebal M.A."/>
            <person name="Das S.P."/>
            <person name="Bit A."/>
            <person name="Patnaik S."/>
            <person name="Patel N."/>
            <person name="Shah T.M."/>
            <person name="Hinsu A."/>
            <person name="Jena J.K."/>
        </authorList>
    </citation>
    <scope>NUCLEOTIDE SEQUENCE</scope>
    <source>
        <strain evidence="2">CIFAMagur01</strain>
        <tissue evidence="2">Testis</tissue>
    </source>
</reference>
<name>A0A8J4U6P8_CLAMG</name>
<feature type="non-terminal residue" evidence="2">
    <location>
        <position position="1"/>
    </location>
</feature>
<keyword evidence="3" id="KW-1185">Reference proteome</keyword>
<feature type="compositionally biased region" description="Basic and acidic residues" evidence="1">
    <location>
        <begin position="1"/>
        <end position="28"/>
    </location>
</feature>
<proteinExistence type="predicted"/>
<dbReference type="EMBL" id="QNUK01000548">
    <property type="protein sequence ID" value="KAF5891830.1"/>
    <property type="molecule type" value="Genomic_DNA"/>
</dbReference>
<dbReference type="Proteomes" id="UP000727407">
    <property type="component" value="Unassembled WGS sequence"/>
</dbReference>
<evidence type="ECO:0000313" key="3">
    <source>
        <dbReference type="Proteomes" id="UP000727407"/>
    </source>
</evidence>
<protein>
    <submittedName>
        <fullName evidence="2">Uncharacterized protein</fullName>
    </submittedName>
</protein>
<dbReference type="AlphaFoldDB" id="A0A8J4U6P8"/>
<sequence length="54" mass="6266">RLKKNQNEDSRDRMSAAHQGRPDREHGARRVPGMQWKSSLPLESELLRLCHVST</sequence>
<evidence type="ECO:0000313" key="2">
    <source>
        <dbReference type="EMBL" id="KAF5891830.1"/>
    </source>
</evidence>
<feature type="non-terminal residue" evidence="2">
    <location>
        <position position="54"/>
    </location>
</feature>
<feature type="region of interest" description="Disordered" evidence="1">
    <location>
        <begin position="1"/>
        <end position="34"/>
    </location>
</feature>
<gene>
    <name evidence="2" type="ORF">DAT39_018466</name>
</gene>
<organism evidence="2 3">
    <name type="scientific">Clarias magur</name>
    <name type="common">Asian catfish</name>
    <name type="synonym">Macropteronotus magur</name>
    <dbReference type="NCBI Taxonomy" id="1594786"/>
    <lineage>
        <taxon>Eukaryota</taxon>
        <taxon>Metazoa</taxon>
        <taxon>Chordata</taxon>
        <taxon>Craniata</taxon>
        <taxon>Vertebrata</taxon>
        <taxon>Euteleostomi</taxon>
        <taxon>Actinopterygii</taxon>
        <taxon>Neopterygii</taxon>
        <taxon>Teleostei</taxon>
        <taxon>Ostariophysi</taxon>
        <taxon>Siluriformes</taxon>
        <taxon>Clariidae</taxon>
        <taxon>Clarias</taxon>
    </lineage>
</organism>
<evidence type="ECO:0000256" key="1">
    <source>
        <dbReference type="SAM" id="MobiDB-lite"/>
    </source>
</evidence>